<protein>
    <submittedName>
        <fullName evidence="1">Uncharacterized protein</fullName>
    </submittedName>
</protein>
<reference evidence="1 2" key="1">
    <citation type="submission" date="2019-02" db="EMBL/GenBank/DDBJ databases">
        <title>Deep-cultivation of Planctomycetes and their phenomic and genomic characterization uncovers novel biology.</title>
        <authorList>
            <person name="Wiegand S."/>
            <person name="Jogler M."/>
            <person name="Boedeker C."/>
            <person name="Pinto D."/>
            <person name="Vollmers J."/>
            <person name="Rivas-Marin E."/>
            <person name="Kohn T."/>
            <person name="Peeters S.H."/>
            <person name="Heuer A."/>
            <person name="Rast P."/>
            <person name="Oberbeckmann S."/>
            <person name="Bunk B."/>
            <person name="Jeske O."/>
            <person name="Meyerdierks A."/>
            <person name="Storesund J.E."/>
            <person name="Kallscheuer N."/>
            <person name="Luecker S."/>
            <person name="Lage O.M."/>
            <person name="Pohl T."/>
            <person name="Merkel B.J."/>
            <person name="Hornburger P."/>
            <person name="Mueller R.-W."/>
            <person name="Bruemmer F."/>
            <person name="Labrenz M."/>
            <person name="Spormann A.M."/>
            <person name="Op den Camp H."/>
            <person name="Overmann J."/>
            <person name="Amann R."/>
            <person name="Jetten M.S.M."/>
            <person name="Mascher T."/>
            <person name="Medema M.H."/>
            <person name="Devos D.P."/>
            <person name="Kaster A.-K."/>
            <person name="Ovreas L."/>
            <person name="Rohde M."/>
            <person name="Galperin M.Y."/>
            <person name="Jogler C."/>
        </authorList>
    </citation>
    <scope>NUCLEOTIDE SEQUENCE [LARGE SCALE GENOMIC DNA]</scope>
    <source>
        <strain evidence="1 2">Pan216</strain>
    </source>
</reference>
<evidence type="ECO:0000313" key="1">
    <source>
        <dbReference type="EMBL" id="QDU59739.1"/>
    </source>
</evidence>
<dbReference type="KEGG" id="knv:Pan216_05710"/>
<dbReference type="AlphaFoldDB" id="A0A518AYE4"/>
<proteinExistence type="predicted"/>
<dbReference type="RefSeq" id="WP_145254484.1">
    <property type="nucleotide sequence ID" value="NZ_CP036279.1"/>
</dbReference>
<dbReference type="Proteomes" id="UP000317093">
    <property type="component" value="Chromosome"/>
</dbReference>
<sequence>MTQPSLQTVEDMERTLVEQTLSQRHAIVDVAPEMNSWFDDYLEDWGIGDASACLRDEGWMMSEAPYSPSRHDEAWAVN</sequence>
<dbReference type="EMBL" id="CP036279">
    <property type="protein sequence ID" value="QDU59739.1"/>
    <property type="molecule type" value="Genomic_DNA"/>
</dbReference>
<gene>
    <name evidence="1" type="ORF">Pan216_05710</name>
</gene>
<name>A0A518AYE4_9BACT</name>
<evidence type="ECO:0000313" key="2">
    <source>
        <dbReference type="Proteomes" id="UP000317093"/>
    </source>
</evidence>
<keyword evidence="2" id="KW-1185">Reference proteome</keyword>
<organism evidence="1 2">
    <name type="scientific">Kolteria novifilia</name>
    <dbReference type="NCBI Taxonomy" id="2527975"/>
    <lineage>
        <taxon>Bacteria</taxon>
        <taxon>Pseudomonadati</taxon>
        <taxon>Planctomycetota</taxon>
        <taxon>Planctomycetia</taxon>
        <taxon>Kolteriales</taxon>
        <taxon>Kolteriaceae</taxon>
        <taxon>Kolteria</taxon>
    </lineage>
</organism>
<accession>A0A518AYE4</accession>